<evidence type="ECO:0000313" key="15">
    <source>
        <dbReference type="EMBL" id="KAA3478140.1"/>
    </source>
</evidence>
<evidence type="ECO:0000256" key="7">
    <source>
        <dbReference type="ARBA" id="ARBA00023157"/>
    </source>
</evidence>
<dbReference type="SUPFAM" id="SSF49899">
    <property type="entry name" value="Concanavalin A-like lectins/glucanases"/>
    <property type="match status" value="1"/>
</dbReference>
<evidence type="ECO:0000256" key="10">
    <source>
        <dbReference type="ARBA" id="ARBA00023316"/>
    </source>
</evidence>
<dbReference type="InterPro" id="IPR016455">
    <property type="entry name" value="XTH"/>
</dbReference>
<dbReference type="Pfam" id="PF00722">
    <property type="entry name" value="Glyco_hydro_16"/>
    <property type="match status" value="1"/>
</dbReference>
<organism evidence="15 16">
    <name type="scientific">Gossypium australe</name>
    <dbReference type="NCBI Taxonomy" id="47621"/>
    <lineage>
        <taxon>Eukaryota</taxon>
        <taxon>Viridiplantae</taxon>
        <taxon>Streptophyta</taxon>
        <taxon>Embryophyta</taxon>
        <taxon>Tracheophyta</taxon>
        <taxon>Spermatophyta</taxon>
        <taxon>Magnoliopsida</taxon>
        <taxon>eudicotyledons</taxon>
        <taxon>Gunneridae</taxon>
        <taxon>Pentapetalae</taxon>
        <taxon>rosids</taxon>
        <taxon>malvids</taxon>
        <taxon>Malvales</taxon>
        <taxon>Malvaceae</taxon>
        <taxon>Malvoideae</taxon>
        <taxon>Gossypium</taxon>
    </lineage>
</organism>
<evidence type="ECO:0000256" key="5">
    <source>
        <dbReference type="ARBA" id="ARBA00022729"/>
    </source>
</evidence>
<dbReference type="InterPro" id="IPR008264">
    <property type="entry name" value="Beta_glucanase"/>
</dbReference>
<comment type="caution">
    <text evidence="15">The sequence shown here is derived from an EMBL/GenBank/DDBJ whole genome shotgun (WGS) entry which is preliminary data.</text>
</comment>
<dbReference type="InterPro" id="IPR044791">
    <property type="entry name" value="Beta-glucanase/XTH"/>
</dbReference>
<evidence type="ECO:0000256" key="6">
    <source>
        <dbReference type="ARBA" id="ARBA00022801"/>
    </source>
</evidence>
<dbReference type="CDD" id="cd02176">
    <property type="entry name" value="GH16_XET"/>
    <property type="match status" value="1"/>
</dbReference>
<evidence type="ECO:0000256" key="2">
    <source>
        <dbReference type="ARBA" id="ARBA00022523"/>
    </source>
</evidence>
<evidence type="ECO:0000256" key="9">
    <source>
        <dbReference type="ARBA" id="ARBA00023295"/>
    </source>
</evidence>
<name>A0A5B6W902_9ROSI</name>
<dbReference type="GO" id="GO:0016762">
    <property type="term" value="F:xyloglucan:xyloglucosyl transferase activity"/>
    <property type="evidence" value="ECO:0007669"/>
    <property type="project" value="UniProtKB-EC"/>
</dbReference>
<keyword evidence="1 13" id="KW-0134">Cell wall</keyword>
<comment type="function">
    <text evidence="13">Catalyzes xyloglucan endohydrolysis (XEH) and/or endotransglycosylation (XET). Cleaves and religates xyloglucan polymers, an essential constituent of the primary cell wall, and thereby participates in cell wall construction of growing tissues.</text>
</comment>
<comment type="subcellular location">
    <subcellularLocation>
        <location evidence="13">Secreted</location>
        <location evidence="13">Cell wall</location>
    </subcellularLocation>
    <subcellularLocation>
        <location evidence="13">Secreted</location>
        <location evidence="13">Extracellular space</location>
        <location evidence="13">Apoplast</location>
    </subcellularLocation>
</comment>
<feature type="glycosylation site" description="N-linked (GlcNAc...) asparagine" evidence="12">
    <location>
        <position position="150"/>
    </location>
</feature>
<dbReference type="Proteomes" id="UP000325315">
    <property type="component" value="Unassembled WGS sequence"/>
</dbReference>
<accession>A0A5B6W902</accession>
<dbReference type="PIRSF" id="PIRSF005604">
    <property type="entry name" value="XET"/>
    <property type="match status" value="1"/>
</dbReference>
<dbReference type="GO" id="GO:0004553">
    <property type="term" value="F:hydrolase activity, hydrolyzing O-glycosyl compounds"/>
    <property type="evidence" value="ECO:0007669"/>
    <property type="project" value="InterPro"/>
</dbReference>
<keyword evidence="2 13" id="KW-0052">Apoplast</keyword>
<dbReference type="GO" id="GO:0042546">
    <property type="term" value="P:cell wall biogenesis"/>
    <property type="evidence" value="ECO:0007669"/>
    <property type="project" value="InterPro"/>
</dbReference>
<dbReference type="AlphaFoldDB" id="A0A5B6W902"/>
<evidence type="ECO:0000256" key="12">
    <source>
        <dbReference type="PIRSR" id="PIRSR005604-2"/>
    </source>
</evidence>
<dbReference type="Gene3D" id="2.60.120.200">
    <property type="match status" value="1"/>
</dbReference>
<keyword evidence="16" id="KW-1185">Reference proteome</keyword>
<dbReference type="FunFam" id="2.60.120.200:FF:000025">
    <property type="entry name" value="Xyloglucan endotransglucosylase/hydrolase"/>
    <property type="match status" value="1"/>
</dbReference>
<proteinExistence type="inferred from homology"/>
<keyword evidence="7" id="KW-1015">Disulfide bond</keyword>
<evidence type="ECO:0000256" key="11">
    <source>
        <dbReference type="PIRSR" id="PIRSR005604-1"/>
    </source>
</evidence>
<evidence type="ECO:0000256" key="13">
    <source>
        <dbReference type="RuleBase" id="RU361120"/>
    </source>
</evidence>
<gene>
    <name evidence="15" type="ORF">EPI10_011967</name>
</gene>
<reference evidence="16" key="1">
    <citation type="journal article" date="2019" name="Plant Biotechnol. J.">
        <title>Genome sequencing of the Australian wild diploid species Gossypium australe highlights disease resistance and delayed gland morphogenesis.</title>
        <authorList>
            <person name="Cai Y."/>
            <person name="Cai X."/>
            <person name="Wang Q."/>
            <person name="Wang P."/>
            <person name="Zhang Y."/>
            <person name="Cai C."/>
            <person name="Xu Y."/>
            <person name="Wang K."/>
            <person name="Zhou Z."/>
            <person name="Wang C."/>
            <person name="Geng S."/>
            <person name="Li B."/>
            <person name="Dong Q."/>
            <person name="Hou Y."/>
            <person name="Wang H."/>
            <person name="Ai P."/>
            <person name="Liu Z."/>
            <person name="Yi F."/>
            <person name="Sun M."/>
            <person name="An G."/>
            <person name="Cheng J."/>
            <person name="Zhang Y."/>
            <person name="Shi Q."/>
            <person name="Xie Y."/>
            <person name="Shi X."/>
            <person name="Chang Y."/>
            <person name="Huang F."/>
            <person name="Chen Y."/>
            <person name="Hong S."/>
            <person name="Mi L."/>
            <person name="Sun Q."/>
            <person name="Zhang L."/>
            <person name="Zhou B."/>
            <person name="Peng R."/>
            <person name="Zhang X."/>
            <person name="Liu F."/>
        </authorList>
    </citation>
    <scope>NUCLEOTIDE SEQUENCE [LARGE SCALE GENOMIC DNA]</scope>
    <source>
        <strain evidence="16">cv. PA1801</strain>
    </source>
</reference>
<keyword evidence="3 13" id="KW-0964">Secreted</keyword>
<dbReference type="GO" id="GO:0048046">
    <property type="term" value="C:apoplast"/>
    <property type="evidence" value="ECO:0007669"/>
    <property type="project" value="UniProtKB-SubCell"/>
</dbReference>
<dbReference type="InterPro" id="IPR013320">
    <property type="entry name" value="ConA-like_dom_sf"/>
</dbReference>
<evidence type="ECO:0000313" key="16">
    <source>
        <dbReference type="Proteomes" id="UP000325315"/>
    </source>
</evidence>
<dbReference type="Pfam" id="PF06955">
    <property type="entry name" value="XET_C"/>
    <property type="match status" value="1"/>
</dbReference>
<dbReference type="PRINTS" id="PR00737">
    <property type="entry name" value="GLHYDRLASE16"/>
</dbReference>
<dbReference type="GO" id="GO:0010411">
    <property type="term" value="P:xyloglucan metabolic process"/>
    <property type="evidence" value="ECO:0007669"/>
    <property type="project" value="InterPro"/>
</dbReference>
<keyword evidence="4 13" id="KW-0808">Transferase</keyword>
<dbReference type="InterPro" id="IPR010713">
    <property type="entry name" value="XET_C"/>
</dbReference>
<dbReference type="EC" id="2.4.1.207" evidence="13"/>
<evidence type="ECO:0000256" key="3">
    <source>
        <dbReference type="ARBA" id="ARBA00022525"/>
    </source>
</evidence>
<keyword evidence="5" id="KW-0732">Signal</keyword>
<comment type="PTM">
    <text evidence="13">Contains at least one intrachain disulfide bond essential for its enzymatic activity.</text>
</comment>
<protein>
    <recommendedName>
        <fullName evidence="13">Xyloglucan endotransglucosylase/hydrolase</fullName>
        <ecNumber evidence="13">2.4.1.207</ecNumber>
    </recommendedName>
</protein>
<evidence type="ECO:0000256" key="8">
    <source>
        <dbReference type="ARBA" id="ARBA00023180"/>
    </source>
</evidence>
<dbReference type="GO" id="GO:0071555">
    <property type="term" value="P:cell wall organization"/>
    <property type="evidence" value="ECO:0007669"/>
    <property type="project" value="UniProtKB-KW"/>
</dbReference>
<evidence type="ECO:0000259" key="14">
    <source>
        <dbReference type="PROSITE" id="PS51762"/>
    </source>
</evidence>
<keyword evidence="8" id="KW-0325">Glycoprotein</keyword>
<dbReference type="PROSITE" id="PS51762">
    <property type="entry name" value="GH16_2"/>
    <property type="match status" value="1"/>
</dbReference>
<comment type="similarity">
    <text evidence="13">Belongs to the glycosyl hydrolase 16 family.</text>
</comment>
<evidence type="ECO:0000256" key="4">
    <source>
        <dbReference type="ARBA" id="ARBA00022679"/>
    </source>
</evidence>
<feature type="active site" description="Nucleophile" evidence="11">
    <location>
        <position position="142"/>
    </location>
</feature>
<dbReference type="OrthoDB" id="4781at2759"/>
<dbReference type="PANTHER" id="PTHR31062">
    <property type="entry name" value="XYLOGLUCAN ENDOTRANSGLUCOSYLASE/HYDROLASE PROTEIN 8-RELATED"/>
    <property type="match status" value="1"/>
</dbReference>
<sequence length="331" mass="38512">MITSSVQIRILVYLPLKIQQRSEISSSSSKNNTMGQQNGERVLLIALLISAFYSSSEAADSQTSFEDNFSIMWSEDHFKTSEDGLTWYLSLDKETGCGFQTKQRYRFGWFSMKLKLVGGDSAGVVTAYYMCSENGAGPERDELDFEFLGNRTGQPYLIQTNVYKNGVGGREMRHMLWFDPTEEFHSYSILWNNHQIVFFVDEVPIRVFKNNGDEKNDFFPNEKPMFLFSSIWNADEWATRGGLEKTDWKRAPFVSSYKDFSVEGCQWEDPYPACVSSTTKNWWDQYKAWHLSDSQKMDYAWVQRNLVIYDYCKDNERYPKLPGECSLSPWE</sequence>
<dbReference type="PROSITE" id="PS01034">
    <property type="entry name" value="GH16_1"/>
    <property type="match status" value="1"/>
</dbReference>
<keyword evidence="9 13" id="KW-0326">Glycosidase</keyword>
<dbReference type="EMBL" id="SMMG02000004">
    <property type="protein sequence ID" value="KAA3478140.1"/>
    <property type="molecule type" value="Genomic_DNA"/>
</dbReference>
<keyword evidence="10 13" id="KW-0961">Cell wall biogenesis/degradation</keyword>
<feature type="active site" description="Proton donor" evidence="11">
    <location>
        <position position="146"/>
    </location>
</feature>
<keyword evidence="6 13" id="KW-0378">Hydrolase</keyword>
<dbReference type="InterPro" id="IPR000757">
    <property type="entry name" value="Beta-glucanase-like"/>
</dbReference>
<dbReference type="InterPro" id="IPR008263">
    <property type="entry name" value="GH16_AS"/>
</dbReference>
<evidence type="ECO:0000256" key="1">
    <source>
        <dbReference type="ARBA" id="ARBA00022512"/>
    </source>
</evidence>
<feature type="domain" description="GH16" evidence="14">
    <location>
        <begin position="54"/>
        <end position="257"/>
    </location>
</feature>